<protein>
    <submittedName>
        <fullName evidence="1">Uncharacterized protein</fullName>
    </submittedName>
</protein>
<dbReference type="EMBL" id="LAZR01027141">
    <property type="protein sequence ID" value="KKL66637.1"/>
    <property type="molecule type" value="Genomic_DNA"/>
</dbReference>
<comment type="caution">
    <text evidence="1">The sequence shown here is derived from an EMBL/GenBank/DDBJ whole genome shotgun (WGS) entry which is preliminary data.</text>
</comment>
<reference evidence="1" key="1">
    <citation type="journal article" date="2015" name="Nature">
        <title>Complex archaea that bridge the gap between prokaryotes and eukaryotes.</title>
        <authorList>
            <person name="Spang A."/>
            <person name="Saw J.H."/>
            <person name="Jorgensen S.L."/>
            <person name="Zaremba-Niedzwiedzka K."/>
            <person name="Martijn J."/>
            <person name="Lind A.E."/>
            <person name="van Eijk R."/>
            <person name="Schleper C."/>
            <person name="Guy L."/>
            <person name="Ettema T.J."/>
        </authorList>
    </citation>
    <scope>NUCLEOTIDE SEQUENCE</scope>
</reference>
<evidence type="ECO:0000313" key="1">
    <source>
        <dbReference type="EMBL" id="KKL66637.1"/>
    </source>
</evidence>
<organism evidence="1">
    <name type="scientific">marine sediment metagenome</name>
    <dbReference type="NCBI Taxonomy" id="412755"/>
    <lineage>
        <taxon>unclassified sequences</taxon>
        <taxon>metagenomes</taxon>
        <taxon>ecological metagenomes</taxon>
    </lineage>
</organism>
<name>A0A0F9GU16_9ZZZZ</name>
<proteinExistence type="predicted"/>
<sequence>MGTILYGPESEVFNQYSAVSPAPGDNGSGGQIAQRGVQALGQQIVLADGRKFRFARAGELLVIGEVLQSATPIATDASMACAVGVVGDRIVTFTHGGAITVINFFAEGYGNISLDPGGGQNYKVASHAALKSSTAGDIVNLIPGHALRVALTTTSDLTLATHVCDGVITMPATPLGALAGVAVSLIASGKFGWIQTHGMGSVLSAASTVSGNNVGCLLTGGTAGAVAPLSAATQPVVGVAQVAEGTGEFGAINITID</sequence>
<dbReference type="AlphaFoldDB" id="A0A0F9GU16"/>
<gene>
    <name evidence="1" type="ORF">LCGC14_2143020</name>
</gene>
<accession>A0A0F9GU16</accession>